<organism evidence="2 3">
    <name type="scientific">Lojkania enalia</name>
    <dbReference type="NCBI Taxonomy" id="147567"/>
    <lineage>
        <taxon>Eukaryota</taxon>
        <taxon>Fungi</taxon>
        <taxon>Dikarya</taxon>
        <taxon>Ascomycota</taxon>
        <taxon>Pezizomycotina</taxon>
        <taxon>Dothideomycetes</taxon>
        <taxon>Pleosporomycetidae</taxon>
        <taxon>Pleosporales</taxon>
        <taxon>Pleosporales incertae sedis</taxon>
        <taxon>Lojkania</taxon>
    </lineage>
</organism>
<dbReference type="AlphaFoldDB" id="A0A9P4KE32"/>
<name>A0A9P4KE32_9PLEO</name>
<dbReference type="EMBL" id="ML986616">
    <property type="protein sequence ID" value="KAF2264409.1"/>
    <property type="molecule type" value="Genomic_DNA"/>
</dbReference>
<dbReference type="Proteomes" id="UP000800093">
    <property type="component" value="Unassembled WGS sequence"/>
</dbReference>
<reference evidence="3" key="1">
    <citation type="journal article" date="2020" name="Stud. Mycol.">
        <title>101 Dothideomycetes genomes: A test case for predicting lifestyles and emergence of pathogens.</title>
        <authorList>
            <person name="Haridas S."/>
            <person name="Albert R."/>
            <person name="Binder M."/>
            <person name="Bloem J."/>
            <person name="LaButti K."/>
            <person name="Salamov A."/>
            <person name="Andreopoulos B."/>
            <person name="Baker S."/>
            <person name="Barry K."/>
            <person name="Bills G."/>
            <person name="Bluhm B."/>
            <person name="Cannon C."/>
            <person name="Castanera R."/>
            <person name="Culley D."/>
            <person name="Daum C."/>
            <person name="Ezra D."/>
            <person name="Gonzalez J."/>
            <person name="Henrissat B."/>
            <person name="Kuo A."/>
            <person name="Liang C."/>
            <person name="Lipzen A."/>
            <person name="Lutzoni F."/>
            <person name="Magnuson J."/>
            <person name="Mondo S."/>
            <person name="Nolan M."/>
            <person name="Ohm R."/>
            <person name="Pangilinan J."/>
            <person name="Park H.-J."/>
            <person name="Ramirez L."/>
            <person name="Alfaro M."/>
            <person name="Sun H."/>
            <person name="Tritt A."/>
            <person name="Yoshinaga Y."/>
            <person name="Zwiers L.-H."/>
            <person name="Turgeon B."/>
            <person name="Goodwin S."/>
            <person name="Spatafora J."/>
            <person name="Crous P."/>
            <person name="Grigoriev I."/>
        </authorList>
    </citation>
    <scope>NUCLEOTIDE SEQUENCE [LARGE SCALE GENOMIC DNA]</scope>
    <source>
        <strain evidence="3">CBS 304.66</strain>
    </source>
</reference>
<proteinExistence type="predicted"/>
<evidence type="ECO:0000313" key="3">
    <source>
        <dbReference type="Proteomes" id="UP000800093"/>
    </source>
</evidence>
<evidence type="ECO:0000256" key="1">
    <source>
        <dbReference type="SAM" id="MobiDB-lite"/>
    </source>
</evidence>
<accession>A0A9P4KE32</accession>
<protein>
    <submittedName>
        <fullName evidence="2">Uncharacterized protein</fullName>
    </submittedName>
</protein>
<evidence type="ECO:0000313" key="2">
    <source>
        <dbReference type="EMBL" id="KAF2264409.1"/>
    </source>
</evidence>
<keyword evidence="3" id="KW-1185">Reference proteome</keyword>
<gene>
    <name evidence="2" type="ORF">CC78DRAFT_580480</name>
</gene>
<sequence length="180" mass="19346">MTMLFAFPSISKDKVVDTYRRSAVAGHGTRPSSSGAAMAPPHAESLPGATVGRPLDGFVLLTQLMLISSCARTTLPLPPAFHLLSSPFLPVLLLCSLPSFPFSPTWTLSPSLLSSLTSTPTTGHYFHPPPPGSFSVNRLHLDRHRPARNASLGQPLNESQLASSAMVPAMYIHTGYWIWG</sequence>
<comment type="caution">
    <text evidence="2">The sequence shown here is derived from an EMBL/GenBank/DDBJ whole genome shotgun (WGS) entry which is preliminary data.</text>
</comment>
<feature type="region of interest" description="Disordered" evidence="1">
    <location>
        <begin position="25"/>
        <end position="45"/>
    </location>
</feature>